<accession>A0A3S9P5Q7</accession>
<proteinExistence type="predicted"/>
<organism evidence="2 3">
    <name type="scientific">Flammeovirga pectinis</name>
    <dbReference type="NCBI Taxonomy" id="2494373"/>
    <lineage>
        <taxon>Bacteria</taxon>
        <taxon>Pseudomonadati</taxon>
        <taxon>Bacteroidota</taxon>
        <taxon>Cytophagia</taxon>
        <taxon>Cytophagales</taxon>
        <taxon>Flammeovirgaceae</taxon>
        <taxon>Flammeovirga</taxon>
    </lineage>
</organism>
<dbReference type="InterPro" id="IPR025250">
    <property type="entry name" value="DUF4199"/>
</dbReference>
<dbReference type="AlphaFoldDB" id="A0A3S9P5Q7"/>
<feature type="transmembrane region" description="Helical" evidence="1">
    <location>
        <begin position="20"/>
        <end position="38"/>
    </location>
</feature>
<gene>
    <name evidence="2" type="ORF">EI427_15295</name>
</gene>
<dbReference type="Proteomes" id="UP000267268">
    <property type="component" value="Chromosome 1"/>
</dbReference>
<feature type="transmembrane region" description="Helical" evidence="1">
    <location>
        <begin position="83"/>
        <end position="106"/>
    </location>
</feature>
<keyword evidence="1" id="KW-0472">Membrane</keyword>
<dbReference type="KEGG" id="fll:EI427_15295"/>
<sequence length="184" mass="20571">MTNQTNNQPLKFLRPDLFKVGAIAGVMAAFVCAAYILLLNQIGENSFGRWKNVYFPLYGFFFAGAMSYFRLKLNNGRMQAPQGILIGITLNTVGSATYGFLLYIILSTKELGKAIITRHAADLKILMLEGKEIFIEQLGETEFNKQVAELDNLTPSILAIDQAIGMLFLGIFLTFLFMLIIKKK</sequence>
<protein>
    <submittedName>
        <fullName evidence="2">DUF4199 domain-containing protein</fullName>
    </submittedName>
</protein>
<feature type="transmembrane region" description="Helical" evidence="1">
    <location>
        <begin position="163"/>
        <end position="181"/>
    </location>
</feature>
<name>A0A3S9P5Q7_9BACT</name>
<evidence type="ECO:0000313" key="3">
    <source>
        <dbReference type="Proteomes" id="UP000267268"/>
    </source>
</evidence>
<dbReference type="RefSeq" id="WP_126616254.1">
    <property type="nucleotide sequence ID" value="NZ_CP034562.1"/>
</dbReference>
<reference evidence="2 3" key="1">
    <citation type="submission" date="2018-12" db="EMBL/GenBank/DDBJ databases">
        <title>Flammeovirga pectinis sp. nov., isolated from the gut of the Korean scallop, Patinopecten yessoensis.</title>
        <authorList>
            <person name="Bae J.-W."/>
            <person name="Jeong Y.-S."/>
            <person name="Kang W."/>
        </authorList>
    </citation>
    <scope>NUCLEOTIDE SEQUENCE [LARGE SCALE GENOMIC DNA]</scope>
    <source>
        <strain evidence="2 3">L12M1</strain>
    </source>
</reference>
<dbReference type="EMBL" id="CP034562">
    <property type="protein sequence ID" value="AZQ63537.1"/>
    <property type="molecule type" value="Genomic_DNA"/>
</dbReference>
<evidence type="ECO:0000256" key="1">
    <source>
        <dbReference type="SAM" id="Phobius"/>
    </source>
</evidence>
<dbReference type="Pfam" id="PF13858">
    <property type="entry name" value="DUF4199"/>
    <property type="match status" value="1"/>
</dbReference>
<feature type="transmembrane region" description="Helical" evidence="1">
    <location>
        <begin position="53"/>
        <end position="71"/>
    </location>
</feature>
<dbReference type="OrthoDB" id="978122at2"/>
<evidence type="ECO:0000313" key="2">
    <source>
        <dbReference type="EMBL" id="AZQ63537.1"/>
    </source>
</evidence>
<keyword evidence="1" id="KW-1133">Transmembrane helix</keyword>
<keyword evidence="1" id="KW-0812">Transmembrane</keyword>
<keyword evidence="3" id="KW-1185">Reference proteome</keyword>